<dbReference type="PANTHER" id="PTHR21230:SF1">
    <property type="entry name" value="GOLGI SNAP RECEPTOR COMPLEX MEMBER 2"/>
    <property type="match status" value="1"/>
</dbReference>
<protein>
    <recommendedName>
        <fullName evidence="11">Protein transport protein BOS1</fullName>
    </recommendedName>
</protein>
<keyword evidence="4 12" id="KW-0812">Transmembrane</keyword>
<keyword evidence="5" id="KW-0931">ER-Golgi transport</keyword>
<keyword evidence="6" id="KW-0653">Protein transport</keyword>
<dbReference type="GO" id="GO:0012507">
    <property type="term" value="C:ER to Golgi transport vesicle membrane"/>
    <property type="evidence" value="ECO:0007669"/>
    <property type="project" value="TreeGrafter"/>
</dbReference>
<dbReference type="Pfam" id="PF12352">
    <property type="entry name" value="V-SNARE_C"/>
    <property type="match status" value="1"/>
</dbReference>
<proteinExistence type="inferred from homology"/>
<keyword evidence="9 12" id="KW-0472">Membrane</keyword>
<dbReference type="GO" id="GO:0005484">
    <property type="term" value="F:SNAP receptor activity"/>
    <property type="evidence" value="ECO:0007669"/>
    <property type="project" value="InterPro"/>
</dbReference>
<dbReference type="AlphaFoldDB" id="A0A9P4QBG4"/>
<evidence type="ECO:0000256" key="6">
    <source>
        <dbReference type="ARBA" id="ARBA00022927"/>
    </source>
</evidence>
<name>A0A9P4QBG4_9PEZI</name>
<dbReference type="GO" id="GO:0006888">
    <property type="term" value="P:endoplasmic reticulum to Golgi vesicle-mediated transport"/>
    <property type="evidence" value="ECO:0007669"/>
    <property type="project" value="TreeGrafter"/>
</dbReference>
<keyword evidence="14" id="KW-1185">Reference proteome</keyword>
<comment type="similarity">
    <text evidence="10">Belongs to the BOS1 family.</text>
</comment>
<evidence type="ECO:0000256" key="11">
    <source>
        <dbReference type="ARBA" id="ARBA00040957"/>
    </source>
</evidence>
<dbReference type="FunFam" id="1.20.5.110:FF:000054">
    <property type="entry name" value="Protein transport protein BOS1"/>
    <property type="match status" value="1"/>
</dbReference>
<reference evidence="13" key="1">
    <citation type="journal article" date="2020" name="Stud. Mycol.">
        <title>101 Dothideomycetes genomes: a test case for predicting lifestyles and emergence of pathogens.</title>
        <authorList>
            <person name="Haridas S."/>
            <person name="Albert R."/>
            <person name="Binder M."/>
            <person name="Bloem J."/>
            <person name="Labutti K."/>
            <person name="Salamov A."/>
            <person name="Andreopoulos B."/>
            <person name="Baker S."/>
            <person name="Barry K."/>
            <person name="Bills G."/>
            <person name="Bluhm B."/>
            <person name="Cannon C."/>
            <person name="Castanera R."/>
            <person name="Culley D."/>
            <person name="Daum C."/>
            <person name="Ezra D."/>
            <person name="Gonzalez J."/>
            <person name="Henrissat B."/>
            <person name="Kuo A."/>
            <person name="Liang C."/>
            <person name="Lipzen A."/>
            <person name="Lutzoni F."/>
            <person name="Magnuson J."/>
            <person name="Mondo S."/>
            <person name="Nolan M."/>
            <person name="Ohm R."/>
            <person name="Pangilinan J."/>
            <person name="Park H.-J."/>
            <person name="Ramirez L."/>
            <person name="Alfaro M."/>
            <person name="Sun H."/>
            <person name="Tritt A."/>
            <person name="Yoshinaga Y."/>
            <person name="Zwiers L.-H."/>
            <person name="Turgeon B."/>
            <person name="Goodwin S."/>
            <person name="Spatafora J."/>
            <person name="Crous P."/>
            <person name="Grigoriev I."/>
        </authorList>
    </citation>
    <scope>NUCLEOTIDE SEQUENCE</scope>
    <source>
        <strain evidence="13">CBS 116435</strain>
    </source>
</reference>
<evidence type="ECO:0000313" key="14">
    <source>
        <dbReference type="Proteomes" id="UP000799441"/>
    </source>
</evidence>
<dbReference type="GO" id="GO:0031902">
    <property type="term" value="C:late endosome membrane"/>
    <property type="evidence" value="ECO:0007669"/>
    <property type="project" value="TreeGrafter"/>
</dbReference>
<comment type="caution">
    <text evidence="13">The sequence shown here is derived from an EMBL/GenBank/DDBJ whole genome shotgun (WGS) entry which is preliminary data.</text>
</comment>
<dbReference type="Proteomes" id="UP000799441">
    <property type="component" value="Unassembled WGS sequence"/>
</dbReference>
<gene>
    <name evidence="13" type="ORF">K431DRAFT_283143</name>
</gene>
<dbReference type="GO" id="GO:0015031">
    <property type="term" value="P:protein transport"/>
    <property type="evidence" value="ECO:0007669"/>
    <property type="project" value="UniProtKB-KW"/>
</dbReference>
<dbReference type="GO" id="GO:0000149">
    <property type="term" value="F:SNARE binding"/>
    <property type="evidence" value="ECO:0007669"/>
    <property type="project" value="TreeGrafter"/>
</dbReference>
<evidence type="ECO:0000256" key="12">
    <source>
        <dbReference type="SAM" id="Phobius"/>
    </source>
</evidence>
<organism evidence="13 14">
    <name type="scientific">Polychaeton citri CBS 116435</name>
    <dbReference type="NCBI Taxonomy" id="1314669"/>
    <lineage>
        <taxon>Eukaryota</taxon>
        <taxon>Fungi</taxon>
        <taxon>Dikarya</taxon>
        <taxon>Ascomycota</taxon>
        <taxon>Pezizomycotina</taxon>
        <taxon>Dothideomycetes</taxon>
        <taxon>Dothideomycetidae</taxon>
        <taxon>Capnodiales</taxon>
        <taxon>Capnodiaceae</taxon>
        <taxon>Polychaeton</taxon>
    </lineage>
</organism>
<evidence type="ECO:0000256" key="2">
    <source>
        <dbReference type="ARBA" id="ARBA00004409"/>
    </source>
</evidence>
<comment type="subcellular location">
    <subcellularLocation>
        <location evidence="1">Endoplasmic reticulum membrane</location>
        <topology evidence="1">Single-pass type IV membrane protein</topology>
    </subcellularLocation>
    <subcellularLocation>
        <location evidence="2">Golgi apparatus membrane</location>
        <topology evidence="2">Single-pass type IV membrane protein</topology>
    </subcellularLocation>
</comment>
<feature type="transmembrane region" description="Helical" evidence="12">
    <location>
        <begin position="254"/>
        <end position="274"/>
    </location>
</feature>
<evidence type="ECO:0000256" key="5">
    <source>
        <dbReference type="ARBA" id="ARBA00022892"/>
    </source>
</evidence>
<evidence type="ECO:0000256" key="1">
    <source>
        <dbReference type="ARBA" id="ARBA00004163"/>
    </source>
</evidence>
<evidence type="ECO:0000256" key="9">
    <source>
        <dbReference type="ARBA" id="ARBA00023136"/>
    </source>
</evidence>
<evidence type="ECO:0000313" key="13">
    <source>
        <dbReference type="EMBL" id="KAF2723339.1"/>
    </source>
</evidence>
<dbReference type="SUPFAM" id="SSF58038">
    <property type="entry name" value="SNARE fusion complex"/>
    <property type="match status" value="1"/>
</dbReference>
<keyword evidence="7 12" id="KW-1133">Transmembrane helix</keyword>
<evidence type="ECO:0000256" key="4">
    <source>
        <dbReference type="ARBA" id="ARBA00022692"/>
    </source>
</evidence>
<sequence>MSALYNSALRQSKAIRADLDAFASNSSANPTALQGQLATSLTSFSRTLDDFTRAIDVELIPEKKDIGNERLTKFRQDLLEFRSSFAELKHEREQATMAENRNELFSGASRRAGGGAVSSSTPENPYADANVARASGSGAAAMGANVNPLFRTSNPSFQPGAHGVNSYSAYQSPYGSDDMASKESHALRENTFFNTANATLDEYLERGRAVLGDLGDQREMLKGTQKKLYSVGNTLGISGDTIRMVERRAKQDKWIFWGCVAVFIVFVYFVLRWLG</sequence>
<evidence type="ECO:0000256" key="8">
    <source>
        <dbReference type="ARBA" id="ARBA00023034"/>
    </source>
</evidence>
<evidence type="ECO:0000256" key="3">
    <source>
        <dbReference type="ARBA" id="ARBA00022448"/>
    </source>
</evidence>
<dbReference type="CDD" id="cd15863">
    <property type="entry name" value="SNARE_GS27"/>
    <property type="match status" value="1"/>
</dbReference>
<evidence type="ECO:0000256" key="7">
    <source>
        <dbReference type="ARBA" id="ARBA00022989"/>
    </source>
</evidence>
<dbReference type="OrthoDB" id="158360at2759"/>
<dbReference type="PIRSF" id="PIRSF028865">
    <property type="entry name" value="Membrin-2"/>
    <property type="match status" value="1"/>
</dbReference>
<keyword evidence="8" id="KW-0333">Golgi apparatus</keyword>
<dbReference type="InterPro" id="IPR027027">
    <property type="entry name" value="GOSR2/Membrin/Bos1"/>
</dbReference>
<dbReference type="GO" id="GO:0005789">
    <property type="term" value="C:endoplasmic reticulum membrane"/>
    <property type="evidence" value="ECO:0007669"/>
    <property type="project" value="UniProtKB-SubCell"/>
</dbReference>
<dbReference type="GO" id="GO:0006906">
    <property type="term" value="P:vesicle fusion"/>
    <property type="evidence" value="ECO:0007669"/>
    <property type="project" value="TreeGrafter"/>
</dbReference>
<accession>A0A9P4QBG4</accession>
<dbReference type="EMBL" id="MU003777">
    <property type="protein sequence ID" value="KAF2723339.1"/>
    <property type="molecule type" value="Genomic_DNA"/>
</dbReference>
<keyword evidence="3" id="KW-0813">Transport</keyword>
<dbReference type="GO" id="GO:0000139">
    <property type="term" value="C:Golgi membrane"/>
    <property type="evidence" value="ECO:0007669"/>
    <property type="project" value="UniProtKB-SubCell"/>
</dbReference>
<dbReference type="GO" id="GO:0031201">
    <property type="term" value="C:SNARE complex"/>
    <property type="evidence" value="ECO:0007669"/>
    <property type="project" value="TreeGrafter"/>
</dbReference>
<evidence type="ECO:0000256" key="10">
    <source>
        <dbReference type="ARBA" id="ARBA00037983"/>
    </source>
</evidence>
<dbReference type="PANTHER" id="PTHR21230">
    <property type="entry name" value="VESICLE TRANSPORT V-SNARE PROTEIN VTI1-RELATED"/>
    <property type="match status" value="1"/>
</dbReference>
<dbReference type="Gene3D" id="1.20.5.110">
    <property type="match status" value="1"/>
</dbReference>